<name>A0A2A3TW79_LEVBR</name>
<evidence type="ECO:0000259" key="2">
    <source>
        <dbReference type="PROSITE" id="PS51462"/>
    </source>
</evidence>
<reference evidence="3 4" key="1">
    <citation type="submission" date="2017-09" db="EMBL/GenBank/DDBJ databases">
        <title>Genome sequence of Lactobacillus brevis D7.</title>
        <authorList>
            <person name="Kwon M.-S."/>
            <person name="Lim S.K."/>
            <person name="Choi H.-J."/>
        </authorList>
    </citation>
    <scope>NUCLEOTIDE SEQUENCE [LARGE SCALE GENOMIC DNA]</scope>
    <source>
        <strain evidence="3 4">D7</strain>
    </source>
</reference>
<dbReference type="SUPFAM" id="SSF55811">
    <property type="entry name" value="Nudix"/>
    <property type="match status" value="1"/>
</dbReference>
<comment type="caution">
    <text evidence="3">The sequence shown here is derived from an EMBL/GenBank/DDBJ whole genome shotgun (WGS) entry which is preliminary data.</text>
</comment>
<dbReference type="GO" id="GO:0016787">
    <property type="term" value="F:hydrolase activity"/>
    <property type="evidence" value="ECO:0007669"/>
    <property type="project" value="UniProtKB-KW"/>
</dbReference>
<accession>A0A2A3TW79</accession>
<dbReference type="InterPro" id="IPR000086">
    <property type="entry name" value="NUDIX_hydrolase_dom"/>
</dbReference>
<dbReference type="AlphaFoldDB" id="A0A2A3TW79"/>
<dbReference type="OrthoDB" id="9786032at2"/>
<proteinExistence type="predicted"/>
<protein>
    <submittedName>
        <fullName evidence="3">NUDIX domain-containing protein</fullName>
    </submittedName>
</protein>
<organism evidence="3 4">
    <name type="scientific">Levilactobacillus brevis</name>
    <name type="common">Lactobacillus brevis</name>
    <dbReference type="NCBI Taxonomy" id="1580"/>
    <lineage>
        <taxon>Bacteria</taxon>
        <taxon>Bacillati</taxon>
        <taxon>Bacillota</taxon>
        <taxon>Bacilli</taxon>
        <taxon>Lactobacillales</taxon>
        <taxon>Lactobacillaceae</taxon>
        <taxon>Levilactobacillus</taxon>
    </lineage>
</organism>
<dbReference type="InterPro" id="IPR020084">
    <property type="entry name" value="NUDIX_hydrolase_CS"/>
</dbReference>
<feature type="domain" description="Nudix hydrolase" evidence="2">
    <location>
        <begin position="36"/>
        <end position="166"/>
    </location>
</feature>
<keyword evidence="1" id="KW-0378">Hydrolase</keyword>
<evidence type="ECO:0000256" key="1">
    <source>
        <dbReference type="ARBA" id="ARBA00022801"/>
    </source>
</evidence>
<evidence type="ECO:0000313" key="4">
    <source>
        <dbReference type="Proteomes" id="UP000217918"/>
    </source>
</evidence>
<dbReference type="CDD" id="cd04693">
    <property type="entry name" value="NUDIX_Hydrolase"/>
    <property type="match status" value="1"/>
</dbReference>
<dbReference type="PANTHER" id="PTHR10885:SF0">
    <property type="entry name" value="ISOPENTENYL-DIPHOSPHATE DELTA-ISOMERASE"/>
    <property type="match status" value="1"/>
</dbReference>
<dbReference type="PROSITE" id="PS51462">
    <property type="entry name" value="NUDIX"/>
    <property type="match status" value="1"/>
</dbReference>
<dbReference type="Gene3D" id="3.90.79.10">
    <property type="entry name" value="Nucleoside Triphosphate Pyrophosphohydrolase"/>
    <property type="match status" value="1"/>
</dbReference>
<sequence>MSGMVADRLTEHWDIYNHQFQRIGDRQRHETLAAGEFHLVVDAFIFNAAGSVLLQQRVADKINFPNYWDCSAGGSVLAGETIEAGMQRELAEELGFHRTVTSADNFWIRSYSHWVEAWFAFQTTQSLSDLTPQHAELQRIAYFTPDVAERHLTQIGFNNYHLELERAWTHLQQRK</sequence>
<dbReference type="PROSITE" id="PS00893">
    <property type="entry name" value="NUDIX_BOX"/>
    <property type="match status" value="1"/>
</dbReference>
<dbReference type="InterPro" id="IPR015797">
    <property type="entry name" value="NUDIX_hydrolase-like_dom_sf"/>
</dbReference>
<dbReference type="Proteomes" id="UP000217918">
    <property type="component" value="Unassembled WGS sequence"/>
</dbReference>
<dbReference type="PANTHER" id="PTHR10885">
    <property type="entry name" value="ISOPENTENYL-DIPHOSPHATE DELTA-ISOMERASE"/>
    <property type="match status" value="1"/>
</dbReference>
<dbReference type="Pfam" id="PF00293">
    <property type="entry name" value="NUDIX"/>
    <property type="match status" value="1"/>
</dbReference>
<dbReference type="EMBL" id="NVYO01000001">
    <property type="protein sequence ID" value="PBQ22929.1"/>
    <property type="molecule type" value="Genomic_DNA"/>
</dbReference>
<evidence type="ECO:0000313" key="3">
    <source>
        <dbReference type="EMBL" id="PBQ22929.1"/>
    </source>
</evidence>
<gene>
    <name evidence="3" type="ORF">CNR29_02410</name>
</gene>